<organism evidence="3 4">
    <name type="scientific">Algimonas arctica</name>
    <dbReference type="NCBI Taxonomy" id="1479486"/>
    <lineage>
        <taxon>Bacteria</taxon>
        <taxon>Pseudomonadati</taxon>
        <taxon>Pseudomonadota</taxon>
        <taxon>Alphaproteobacteria</taxon>
        <taxon>Maricaulales</taxon>
        <taxon>Robiginitomaculaceae</taxon>
        <taxon>Algimonas</taxon>
    </lineage>
</organism>
<accession>A0A8J3G209</accession>
<name>A0A8J3G209_9PROT</name>
<protein>
    <submittedName>
        <fullName evidence="3">Epoxide hydrolase</fullName>
    </submittedName>
</protein>
<evidence type="ECO:0000256" key="1">
    <source>
        <dbReference type="ARBA" id="ARBA00022801"/>
    </source>
</evidence>
<dbReference type="Proteomes" id="UP000634004">
    <property type="component" value="Unassembled WGS sequence"/>
</dbReference>
<dbReference type="InterPro" id="IPR000073">
    <property type="entry name" value="AB_hydrolase_1"/>
</dbReference>
<comment type="caution">
    <text evidence="3">The sequence shown here is derived from an EMBL/GenBank/DDBJ whole genome shotgun (WGS) entry which is preliminary data.</text>
</comment>
<dbReference type="InterPro" id="IPR029058">
    <property type="entry name" value="AB_hydrolase_fold"/>
</dbReference>
<dbReference type="EMBL" id="BMZH01000004">
    <property type="protein sequence ID" value="GHA90600.1"/>
    <property type="molecule type" value="Genomic_DNA"/>
</dbReference>
<evidence type="ECO:0000259" key="2">
    <source>
        <dbReference type="Pfam" id="PF00561"/>
    </source>
</evidence>
<keyword evidence="1 3" id="KW-0378">Hydrolase</keyword>
<dbReference type="SUPFAM" id="SSF53474">
    <property type="entry name" value="alpha/beta-Hydrolases"/>
    <property type="match status" value="1"/>
</dbReference>
<dbReference type="AlphaFoldDB" id="A0A8J3G209"/>
<feature type="domain" description="AB hydrolase-1" evidence="2">
    <location>
        <begin position="28"/>
        <end position="302"/>
    </location>
</feature>
<reference evidence="3" key="1">
    <citation type="journal article" date="2014" name="Int. J. Syst. Evol. Microbiol.">
        <title>Complete genome sequence of Corynebacterium casei LMG S-19264T (=DSM 44701T), isolated from a smear-ripened cheese.</title>
        <authorList>
            <consortium name="US DOE Joint Genome Institute (JGI-PGF)"/>
            <person name="Walter F."/>
            <person name="Albersmeier A."/>
            <person name="Kalinowski J."/>
            <person name="Ruckert C."/>
        </authorList>
    </citation>
    <scope>NUCLEOTIDE SEQUENCE</scope>
    <source>
        <strain evidence="3">KCTC 32513</strain>
    </source>
</reference>
<evidence type="ECO:0000313" key="3">
    <source>
        <dbReference type="EMBL" id="GHA90600.1"/>
    </source>
</evidence>
<gene>
    <name evidence="3" type="primary">ephA</name>
    <name evidence="3" type="ORF">GCM10009069_11970</name>
</gene>
<dbReference type="RefSeq" id="WP_189496453.1">
    <property type="nucleotide sequence ID" value="NZ_BMZH01000004.1"/>
</dbReference>
<evidence type="ECO:0000313" key="4">
    <source>
        <dbReference type="Proteomes" id="UP000634004"/>
    </source>
</evidence>
<dbReference type="InterPro" id="IPR000639">
    <property type="entry name" value="Epox_hydrolase-like"/>
</dbReference>
<dbReference type="PANTHER" id="PTHR43329">
    <property type="entry name" value="EPOXIDE HYDROLASE"/>
    <property type="match status" value="1"/>
</dbReference>
<reference evidence="3" key="2">
    <citation type="submission" date="2020-09" db="EMBL/GenBank/DDBJ databases">
        <authorList>
            <person name="Sun Q."/>
            <person name="Kim S."/>
        </authorList>
    </citation>
    <scope>NUCLEOTIDE SEQUENCE</scope>
    <source>
        <strain evidence="3">KCTC 32513</strain>
    </source>
</reference>
<dbReference type="Gene3D" id="3.40.50.1820">
    <property type="entry name" value="alpha/beta hydrolase"/>
    <property type="match status" value="1"/>
</dbReference>
<dbReference type="GO" id="GO:0016787">
    <property type="term" value="F:hydrolase activity"/>
    <property type="evidence" value="ECO:0007669"/>
    <property type="project" value="UniProtKB-KW"/>
</dbReference>
<sequence length="318" mass="35700">MNYNNPTFVTADGYQIATYPHGPDDGTPIILIHGWPELAYSWATTVPALADAGYRAIPYDLLGFGKSDAPRGLDHYRIENVVGHLEAVLNHYDIKKAVILGHDWGGIILWHAVRMLKHRTTAAISISTPHVGRAPIDPMSIFETRFGKNHYFVEFRDRTDTVEALYNSDPDAFFRMMFRTSPAGLKLTPELTHLPKRFEAYLKAGAPDDGTMVVTPEQRGVYSDAYARTGFLSGMNYYRNTTANWQLADGLSTTIEVPSLMISPEDDFFLPPSMTDSMVETVPDLTRVTIPNCGHWAMWDQPDAVNTEILKWLEARGF</sequence>
<proteinExistence type="predicted"/>
<keyword evidence="4" id="KW-1185">Reference proteome</keyword>
<dbReference type="PRINTS" id="PR00412">
    <property type="entry name" value="EPOXHYDRLASE"/>
</dbReference>
<dbReference type="Pfam" id="PF00561">
    <property type="entry name" value="Abhydrolase_1"/>
    <property type="match status" value="1"/>
</dbReference>